<keyword evidence="7" id="KW-0472">Membrane</keyword>
<evidence type="ECO:0000256" key="12">
    <source>
        <dbReference type="ARBA" id="ARBA00023319"/>
    </source>
</evidence>
<keyword evidence="12" id="KW-0393">Immunoglobulin domain</keyword>
<dbReference type="PANTHER" id="PTHR11890:SF6">
    <property type="entry name" value="INTERLEUKIN-18 RECEPTOR 1"/>
    <property type="match status" value="1"/>
</dbReference>
<feature type="domain" description="Ig-like" evidence="14">
    <location>
        <begin position="130"/>
        <end position="209"/>
    </location>
</feature>
<dbReference type="InterPro" id="IPR013783">
    <property type="entry name" value="Ig-like_fold"/>
</dbReference>
<evidence type="ECO:0000256" key="10">
    <source>
        <dbReference type="ARBA" id="ARBA00023180"/>
    </source>
</evidence>
<keyword evidence="4 13" id="KW-0732">Signal</keyword>
<evidence type="ECO:0000256" key="6">
    <source>
        <dbReference type="ARBA" id="ARBA00022989"/>
    </source>
</evidence>
<dbReference type="InterPro" id="IPR004074">
    <property type="entry name" value="IL-1_rcpt_I/II-typ"/>
</dbReference>
<evidence type="ECO:0000256" key="2">
    <source>
        <dbReference type="ARBA" id="ARBA00009752"/>
    </source>
</evidence>
<evidence type="ECO:0000256" key="4">
    <source>
        <dbReference type="ARBA" id="ARBA00022729"/>
    </source>
</evidence>
<evidence type="ECO:0000259" key="14">
    <source>
        <dbReference type="PROSITE" id="PS50835"/>
    </source>
</evidence>
<dbReference type="GO" id="GO:0016020">
    <property type="term" value="C:membrane"/>
    <property type="evidence" value="ECO:0007669"/>
    <property type="project" value="UniProtKB-SubCell"/>
</dbReference>
<comment type="caution">
    <text evidence="15">The sequence shown here is derived from an EMBL/GenBank/DDBJ whole genome shotgun (WGS) entry which is preliminary data.</text>
</comment>
<evidence type="ECO:0000256" key="7">
    <source>
        <dbReference type="ARBA" id="ARBA00023136"/>
    </source>
</evidence>
<evidence type="ECO:0000256" key="1">
    <source>
        <dbReference type="ARBA" id="ARBA00004479"/>
    </source>
</evidence>
<dbReference type="InterPro" id="IPR003599">
    <property type="entry name" value="Ig_sub"/>
</dbReference>
<dbReference type="InterPro" id="IPR036179">
    <property type="entry name" value="Ig-like_dom_sf"/>
</dbReference>
<keyword evidence="6" id="KW-1133">Transmembrane helix</keyword>
<dbReference type="InterPro" id="IPR015621">
    <property type="entry name" value="IL-1_rcpt_fam"/>
</dbReference>
<reference evidence="15" key="1">
    <citation type="journal article" date="2022" name="bioRxiv">
        <title>Sequencing and chromosome-scale assembly of the giantPleurodeles waltlgenome.</title>
        <authorList>
            <person name="Brown T."/>
            <person name="Elewa A."/>
            <person name="Iarovenko S."/>
            <person name="Subramanian E."/>
            <person name="Araus A.J."/>
            <person name="Petzold A."/>
            <person name="Susuki M."/>
            <person name="Suzuki K.-i.T."/>
            <person name="Hayashi T."/>
            <person name="Toyoda A."/>
            <person name="Oliveira C."/>
            <person name="Osipova E."/>
            <person name="Leigh N.D."/>
            <person name="Simon A."/>
            <person name="Yun M.H."/>
        </authorList>
    </citation>
    <scope>NUCLEOTIDE SEQUENCE</scope>
    <source>
        <strain evidence="15">20211129_DDA</strain>
        <tissue evidence="15">Liver</tissue>
    </source>
</reference>
<comment type="similarity">
    <text evidence="2">Belongs to the interleukin-1 receptor family.</text>
</comment>
<proteinExistence type="inferred from homology"/>
<dbReference type="Proteomes" id="UP001066276">
    <property type="component" value="Chromosome 8"/>
</dbReference>
<keyword evidence="9" id="KW-0675">Receptor</keyword>
<evidence type="ECO:0000256" key="11">
    <source>
        <dbReference type="ARBA" id="ARBA00023198"/>
    </source>
</evidence>
<keyword evidence="8" id="KW-1015">Disulfide bond</keyword>
<dbReference type="SMART" id="SM00409">
    <property type="entry name" value="IG"/>
    <property type="match status" value="2"/>
</dbReference>
<evidence type="ECO:0000256" key="3">
    <source>
        <dbReference type="ARBA" id="ARBA00022692"/>
    </source>
</evidence>
<evidence type="ECO:0000256" key="13">
    <source>
        <dbReference type="SAM" id="SignalP"/>
    </source>
</evidence>
<dbReference type="EMBL" id="JANPWB010000012">
    <property type="protein sequence ID" value="KAJ1118322.1"/>
    <property type="molecule type" value="Genomic_DNA"/>
</dbReference>
<dbReference type="PROSITE" id="PS50835">
    <property type="entry name" value="IG_LIKE"/>
    <property type="match status" value="2"/>
</dbReference>
<feature type="chain" id="PRO_5043922246" description="Ig-like domain-containing protein" evidence="13">
    <location>
        <begin position="21"/>
        <end position="212"/>
    </location>
</feature>
<keyword evidence="3" id="KW-0812">Transmembrane</keyword>
<dbReference type="InterPro" id="IPR007110">
    <property type="entry name" value="Ig-like_dom"/>
</dbReference>
<dbReference type="PRINTS" id="PR01536">
    <property type="entry name" value="INTRLKN1R12F"/>
</dbReference>
<organism evidence="15 16">
    <name type="scientific">Pleurodeles waltl</name>
    <name type="common">Iberian ribbed newt</name>
    <dbReference type="NCBI Taxonomy" id="8319"/>
    <lineage>
        <taxon>Eukaryota</taxon>
        <taxon>Metazoa</taxon>
        <taxon>Chordata</taxon>
        <taxon>Craniata</taxon>
        <taxon>Vertebrata</taxon>
        <taxon>Euteleostomi</taxon>
        <taxon>Amphibia</taxon>
        <taxon>Batrachia</taxon>
        <taxon>Caudata</taxon>
        <taxon>Salamandroidea</taxon>
        <taxon>Salamandridae</taxon>
        <taxon>Pleurodelinae</taxon>
        <taxon>Pleurodeles</taxon>
    </lineage>
</organism>
<protein>
    <recommendedName>
        <fullName evidence="14">Ig-like domain-containing protein</fullName>
    </recommendedName>
</protein>
<feature type="domain" description="Ig-like" evidence="14">
    <location>
        <begin position="17"/>
        <end position="118"/>
    </location>
</feature>
<evidence type="ECO:0000313" key="16">
    <source>
        <dbReference type="Proteomes" id="UP001066276"/>
    </source>
</evidence>
<keyword evidence="16" id="KW-1185">Reference proteome</keyword>
<keyword evidence="11" id="KW-0395">Inflammatory response</keyword>
<accession>A0AAV7NUA6</accession>
<keyword evidence="10" id="KW-0325">Glycoprotein</keyword>
<evidence type="ECO:0000256" key="8">
    <source>
        <dbReference type="ARBA" id="ARBA00023157"/>
    </source>
</evidence>
<evidence type="ECO:0000313" key="15">
    <source>
        <dbReference type="EMBL" id="KAJ1118322.1"/>
    </source>
</evidence>
<keyword evidence="5" id="KW-0677">Repeat</keyword>
<dbReference type="Gene3D" id="2.60.40.10">
    <property type="entry name" value="Immunoglobulins"/>
    <property type="match status" value="2"/>
</dbReference>
<dbReference type="AlphaFoldDB" id="A0AAV7NUA6"/>
<evidence type="ECO:0000256" key="9">
    <source>
        <dbReference type="ARBA" id="ARBA00023170"/>
    </source>
</evidence>
<evidence type="ECO:0000256" key="5">
    <source>
        <dbReference type="ARBA" id="ARBA00022737"/>
    </source>
</evidence>
<dbReference type="GO" id="GO:0004908">
    <property type="term" value="F:interleukin-1 receptor activity"/>
    <property type="evidence" value="ECO:0007669"/>
    <property type="project" value="InterPro"/>
</dbReference>
<sequence length="212" mass="24244">MKSAGLAVFLLTFLRGPSTGVTYYTPSTCVLEGEHTILKCPSFSSRNLKKSQNNYTVKWFRVSGHDESTKQILETNNRYVFNGAALEFWPAEVSDTGKYLCVYGNTLFNTSYPGKTLEILEAIKDQCFTPTCLFEKTSRIGQSATVPCGMDKNQNRNYSVKWYKDCLLYQKNELKLTFNDLKDLHAGNYTCIITFLYNGKEYNYSRTTHLKL</sequence>
<dbReference type="Pfam" id="PF18452">
    <property type="entry name" value="Ig_6"/>
    <property type="match status" value="1"/>
</dbReference>
<dbReference type="PANTHER" id="PTHR11890">
    <property type="entry name" value="INTERLEUKIN-1 RECEPTOR FAMILY MEMBER"/>
    <property type="match status" value="1"/>
</dbReference>
<comment type="subcellular location">
    <subcellularLocation>
        <location evidence="1">Membrane</location>
        <topology evidence="1">Single-pass type I membrane protein</topology>
    </subcellularLocation>
</comment>
<dbReference type="GO" id="GO:0006954">
    <property type="term" value="P:inflammatory response"/>
    <property type="evidence" value="ECO:0007669"/>
    <property type="project" value="UniProtKB-KW"/>
</dbReference>
<dbReference type="SUPFAM" id="SSF48726">
    <property type="entry name" value="Immunoglobulin"/>
    <property type="match status" value="2"/>
</dbReference>
<gene>
    <name evidence="15" type="ORF">NDU88_006515</name>
</gene>
<feature type="non-terminal residue" evidence="15">
    <location>
        <position position="212"/>
    </location>
</feature>
<feature type="signal peptide" evidence="13">
    <location>
        <begin position="1"/>
        <end position="20"/>
    </location>
</feature>
<name>A0AAV7NUA6_PLEWA</name>
<dbReference type="InterPro" id="IPR041416">
    <property type="entry name" value="IL-1RAcP-like_ig"/>
</dbReference>